<reference evidence="1 2" key="1">
    <citation type="submission" date="2020-09" db="EMBL/GenBank/DDBJ databases">
        <title>Sphingomonas sp., a new species isolated from pork steak.</title>
        <authorList>
            <person name="Heidler von Heilborn D."/>
        </authorList>
    </citation>
    <scope>NUCLEOTIDE SEQUENCE [LARGE SCALE GENOMIC DNA]</scope>
    <source>
        <strain evidence="2">S8-3T</strain>
    </source>
</reference>
<dbReference type="Proteomes" id="UP000516148">
    <property type="component" value="Chromosome"/>
</dbReference>
<dbReference type="SUPFAM" id="SSF52266">
    <property type="entry name" value="SGNH hydrolase"/>
    <property type="match status" value="1"/>
</dbReference>
<sequence>MVLDRSAVLLVGVCAGAAIGFSFIGHSDSAQSTVIARPMCATAPLPGVDRTPEVAAALQCAAPAQRQLLGTLKKGGPVRIAVFGDSFGDGVAFGLQQQLTRKAGYDVLKYSQPATGFTRYKRLNLETRAGEQLGEGPIDIAVISFGANDAQGIITDKGEYAALMGPKWQGQIGERLDRFVALLRRHHAMVYWVGLPRMRDAALDGDVGAINDFYARRMAALDVPFIDTRPVASDAKGQYAAYLDDPATGKRTLVREGDGIHMSMTGYKWITHGLSERIRGYVEATKKIETAGATSVAAGGQ</sequence>
<dbReference type="Pfam" id="PF04311">
    <property type="entry name" value="DUF459"/>
    <property type="match status" value="1"/>
</dbReference>
<dbReference type="KEGG" id="spap:H3Z74_11950"/>
<keyword evidence="2" id="KW-1185">Reference proteome</keyword>
<dbReference type="InterPro" id="IPR007407">
    <property type="entry name" value="DUF459"/>
</dbReference>
<protein>
    <submittedName>
        <fullName evidence="1">DUF459 domain-containing protein</fullName>
    </submittedName>
</protein>
<accession>A0A7H0LQ26</accession>
<organism evidence="1 2">
    <name type="scientific">Sphingomonas alpina</name>
    <dbReference type="NCBI Taxonomy" id="653931"/>
    <lineage>
        <taxon>Bacteria</taxon>
        <taxon>Pseudomonadati</taxon>
        <taxon>Pseudomonadota</taxon>
        <taxon>Alphaproteobacteria</taxon>
        <taxon>Sphingomonadales</taxon>
        <taxon>Sphingomonadaceae</taxon>
        <taxon>Sphingomonas</taxon>
    </lineage>
</organism>
<dbReference type="EMBL" id="CP061038">
    <property type="protein sequence ID" value="QNQ11779.1"/>
    <property type="molecule type" value="Genomic_DNA"/>
</dbReference>
<dbReference type="InterPro" id="IPR051532">
    <property type="entry name" value="Ester_Hydrolysis_Enzymes"/>
</dbReference>
<dbReference type="Gene3D" id="3.40.50.1110">
    <property type="entry name" value="SGNH hydrolase"/>
    <property type="match status" value="1"/>
</dbReference>
<dbReference type="GO" id="GO:0004622">
    <property type="term" value="F:phosphatidylcholine lysophospholipase activity"/>
    <property type="evidence" value="ECO:0007669"/>
    <property type="project" value="TreeGrafter"/>
</dbReference>
<dbReference type="PANTHER" id="PTHR30383">
    <property type="entry name" value="THIOESTERASE 1/PROTEASE 1/LYSOPHOSPHOLIPASE L1"/>
    <property type="match status" value="1"/>
</dbReference>
<dbReference type="PANTHER" id="PTHR30383:SF5">
    <property type="entry name" value="SGNH HYDROLASE-TYPE ESTERASE DOMAIN-CONTAINING PROTEIN"/>
    <property type="match status" value="1"/>
</dbReference>
<evidence type="ECO:0000313" key="1">
    <source>
        <dbReference type="EMBL" id="QNQ11779.1"/>
    </source>
</evidence>
<dbReference type="AlphaFoldDB" id="A0A7H0LQ26"/>
<name>A0A7H0LQ26_9SPHN</name>
<evidence type="ECO:0000313" key="2">
    <source>
        <dbReference type="Proteomes" id="UP000516148"/>
    </source>
</evidence>
<proteinExistence type="predicted"/>
<gene>
    <name evidence="1" type="ORF">H3Z74_11950</name>
</gene>
<dbReference type="InterPro" id="IPR036514">
    <property type="entry name" value="SGNH_hydro_sf"/>
</dbReference>